<dbReference type="PANTHER" id="PTHR48081">
    <property type="entry name" value="AB HYDROLASE SUPERFAMILY PROTEIN C4A8.06C"/>
    <property type="match status" value="1"/>
</dbReference>
<evidence type="ECO:0000259" key="4">
    <source>
        <dbReference type="Pfam" id="PF20434"/>
    </source>
</evidence>
<accession>D1AEM2</accession>
<sequence>MRKRTLLRPLLVLAGLVGAGTLVPLAISQAAAVEHTETYRYGSHARQALDAYWNTPKEGTQPGIVIVHGGYWNSGRRTDWKSTAEWYAQRGFAVFAVDHRYNTDAPWPAPRDDLYQAITWIKSHAGTFRLDRDRIAVIGSQAGGHLATQAGTHAGEAARVRAVVGLSTVVSPERAYREAQSATDAARRALRDQSLILAGCTPLSGERYCLNRFRDMDSAAHAGAGDPPMLLIHSSGDAVPASHGESLKQSLAAAGVHDVTVRTVPGSASGGSLLSASPELRTQILEWIRSRTGARSVPSPQAPSAGREALAHAERVPSSRTDDDGALIAARTPVTGRVERTFSYGPHRRHKITAYFTRSKTPRPAVVLIHGGYWYEGDKSSYAGFARQLADKGYAAFAINYRLNTQARWAAQRRDVLTALRWVRSRAARFAVDPARIVVVGNSAGGHLASIAGTHSTSARLVKAVAATSPVANPYRAYLDGQKPNASAQKRKLRDAAVLLAGCTPNRNRPACWRRWVDMVSFQHVSSGDAPMFLVHSKRDFVPPVHSAQLCRHLRARSVKCTRLTVAGNAHGMAVLSKPAVRNRLLKWIKANA</sequence>
<keyword evidence="6" id="KW-1185">Reference proteome</keyword>
<organism evidence="5 6">
    <name type="scientific">Thermomonospora curvata (strain ATCC 19995 / DSM 43183 / JCM 3096 / KCTC 9072 / NBRC 15933 / NCIMB 10081 / Henssen B9)</name>
    <dbReference type="NCBI Taxonomy" id="471852"/>
    <lineage>
        <taxon>Bacteria</taxon>
        <taxon>Bacillati</taxon>
        <taxon>Actinomycetota</taxon>
        <taxon>Actinomycetes</taxon>
        <taxon>Streptosporangiales</taxon>
        <taxon>Thermomonosporaceae</taxon>
        <taxon>Thermomonospora</taxon>
    </lineage>
</organism>
<evidence type="ECO:0000256" key="1">
    <source>
        <dbReference type="ARBA" id="ARBA00022801"/>
    </source>
</evidence>
<dbReference type="STRING" id="471852.Tcur_2030"/>
<evidence type="ECO:0000313" key="5">
    <source>
        <dbReference type="EMBL" id="ACY97597.1"/>
    </source>
</evidence>
<protein>
    <submittedName>
        <fullName evidence="5">Esterase/lipase-like protein</fullName>
    </submittedName>
</protein>
<feature type="chain" id="PRO_5038463084" evidence="3">
    <location>
        <begin position="20"/>
        <end position="593"/>
    </location>
</feature>
<dbReference type="KEGG" id="tcu:Tcur_2030"/>
<gene>
    <name evidence="5" type="ordered locus">Tcur_2030</name>
</gene>
<dbReference type="RefSeq" id="WP_012852381.1">
    <property type="nucleotide sequence ID" value="NC_013510.1"/>
</dbReference>
<dbReference type="HOGENOM" id="CLU_459982_0_0_11"/>
<feature type="compositionally biased region" description="Basic and acidic residues" evidence="2">
    <location>
        <begin position="309"/>
        <end position="323"/>
    </location>
</feature>
<dbReference type="Pfam" id="PF20434">
    <property type="entry name" value="BD-FAE"/>
    <property type="match status" value="2"/>
</dbReference>
<feature type="domain" description="BD-FAE-like" evidence="4">
    <location>
        <begin position="359"/>
        <end position="552"/>
    </location>
</feature>
<dbReference type="Gene3D" id="3.40.50.1820">
    <property type="entry name" value="alpha/beta hydrolase"/>
    <property type="match status" value="2"/>
</dbReference>
<dbReference type="GO" id="GO:0016787">
    <property type="term" value="F:hydrolase activity"/>
    <property type="evidence" value="ECO:0007669"/>
    <property type="project" value="UniProtKB-KW"/>
</dbReference>
<feature type="signal peptide" evidence="3">
    <location>
        <begin position="1"/>
        <end position="19"/>
    </location>
</feature>
<dbReference type="Proteomes" id="UP000001918">
    <property type="component" value="Chromosome"/>
</dbReference>
<keyword evidence="1" id="KW-0378">Hydrolase</keyword>
<feature type="region of interest" description="Disordered" evidence="2">
    <location>
        <begin position="291"/>
        <end position="323"/>
    </location>
</feature>
<proteinExistence type="predicted"/>
<keyword evidence="3" id="KW-0732">Signal</keyword>
<name>D1AEM2_THECD</name>
<feature type="domain" description="BD-FAE-like" evidence="4">
    <location>
        <begin position="49"/>
        <end position="251"/>
    </location>
</feature>
<dbReference type="InterPro" id="IPR049492">
    <property type="entry name" value="BD-FAE-like_dom"/>
</dbReference>
<dbReference type="InterPro" id="IPR050300">
    <property type="entry name" value="GDXG_lipolytic_enzyme"/>
</dbReference>
<reference evidence="5 6" key="1">
    <citation type="journal article" date="2011" name="Stand. Genomic Sci.">
        <title>Complete genome sequence of Thermomonospora curvata type strain (B9).</title>
        <authorList>
            <person name="Chertkov O."/>
            <person name="Sikorski J."/>
            <person name="Nolan M."/>
            <person name="Lapidus A."/>
            <person name="Lucas S."/>
            <person name="Del Rio T.G."/>
            <person name="Tice H."/>
            <person name="Cheng J.F."/>
            <person name="Goodwin L."/>
            <person name="Pitluck S."/>
            <person name="Liolios K."/>
            <person name="Ivanova N."/>
            <person name="Mavromatis K."/>
            <person name="Mikhailova N."/>
            <person name="Ovchinnikova G."/>
            <person name="Pati A."/>
            <person name="Chen A."/>
            <person name="Palaniappan K."/>
            <person name="Djao O.D."/>
            <person name="Land M."/>
            <person name="Hauser L."/>
            <person name="Chang Y.J."/>
            <person name="Jeffries C.D."/>
            <person name="Brettin T."/>
            <person name="Han C."/>
            <person name="Detter J.C."/>
            <person name="Rohde M."/>
            <person name="Goker M."/>
            <person name="Woyke T."/>
            <person name="Bristow J."/>
            <person name="Eisen J.A."/>
            <person name="Markowitz V."/>
            <person name="Hugenholtz P."/>
            <person name="Klenk H.P."/>
            <person name="Kyrpides N.C."/>
        </authorList>
    </citation>
    <scope>NUCLEOTIDE SEQUENCE [LARGE SCALE GENOMIC DNA]</scope>
    <source>
        <strain evidence="6">ATCC 19995 / DSM 43183 / JCM 3096 / KCTC 9072 / NBRC 15933 / NCIMB 10081 / Henssen B9</strain>
    </source>
</reference>
<dbReference type="SUPFAM" id="SSF53474">
    <property type="entry name" value="alpha/beta-Hydrolases"/>
    <property type="match status" value="2"/>
</dbReference>
<dbReference type="eggNOG" id="COG0657">
    <property type="taxonomic scope" value="Bacteria"/>
</dbReference>
<dbReference type="AlphaFoldDB" id="D1AEM2"/>
<dbReference type="EMBL" id="CP001738">
    <property type="protein sequence ID" value="ACY97597.1"/>
    <property type="molecule type" value="Genomic_DNA"/>
</dbReference>
<evidence type="ECO:0000256" key="3">
    <source>
        <dbReference type="SAM" id="SignalP"/>
    </source>
</evidence>
<evidence type="ECO:0000313" key="6">
    <source>
        <dbReference type="Proteomes" id="UP000001918"/>
    </source>
</evidence>
<dbReference type="InterPro" id="IPR029058">
    <property type="entry name" value="AB_hydrolase_fold"/>
</dbReference>
<evidence type="ECO:0000256" key="2">
    <source>
        <dbReference type="SAM" id="MobiDB-lite"/>
    </source>
</evidence>